<name>A0AAW4L799_9BACT</name>
<comment type="function">
    <text evidence="7">Catalyzes amidations at positions B, D, E, and G on adenosylcobyrinic A,C-diamide. NH(2) groups are provided by glutamine, and one molecule of ATP is hydrogenolyzed for each amidation.</text>
</comment>
<dbReference type="Pfam" id="PF01656">
    <property type="entry name" value="CbiA"/>
    <property type="match status" value="1"/>
</dbReference>
<dbReference type="EMBL" id="JAHCVJ010000002">
    <property type="protein sequence ID" value="MBT0663894.1"/>
    <property type="molecule type" value="Genomic_DNA"/>
</dbReference>
<dbReference type="InterPro" id="IPR035996">
    <property type="entry name" value="4pyrrol_Methylase_sf"/>
</dbReference>
<dbReference type="InterPro" id="IPR006363">
    <property type="entry name" value="Cbl_synth_CobJ/CibH_dom"/>
</dbReference>
<evidence type="ECO:0000259" key="9">
    <source>
        <dbReference type="Pfam" id="PF01656"/>
    </source>
</evidence>
<sequence length="774" mass="82824">MSRLYVVGIGPGGVEHMTMEARRAIETAQVVVGYKTYLDLIKPMLVGKEVVSSGMRQEVARCRDAISAAAAGADVALISSGDAGIYGMAGIALELVAECAEPPEVVVVPGVSAVQAAAALLGAPLMHDFAVISLSDLLTPWELIRKRLAAAAAADFVIALYNPKSAGRKTQLAEARELIMAARGAATPVGIVRNAFRKGEEKRVTTLGEMLDCTVDMFSLVVIGNSATRIDGSGRMVTPRGYETGAPAAVRSLPADAGKADPRTFNLDRIQGRALMFCGTGSDVGKSVLAAGFCRILANHGIKVAPFKSQNMALNSAVTPEGGEIGRAQAVQAEACRIPPHTDMNPVLLKPSSDTGSQVIIQGQAVGHMRVQEYTAFKPTAFAKIRQSFARLRSAYDCIVIEGAGSIAEINLRAHDIANLKVAEMADAPVILVADIDRGGVFAQIVGTMELLEPGERQQIAGVLINKFRGDPSFLGPGIAEVERRTGIPVLGVVPWFSGFRLPEEDSVALQRRAKVLRIRPRKEKLSIGVIKLPRISNYTDFDPLENEPDVVLHYVEQAEHLENLDLLIIPGSKATIADLNHLAETGLKEAIRSFKGEIVGICGGYQMLGKLVLDPDSVESEIRHAEGLGLIDAATVMHAEKRTHQTVASLLEAGREFAPCRSGVIRGYEIHMGETVLGEELRPFARLTSRSGEKVDLLDGAVSPDGRVMGTYIHGIFDNAGFRSAMLNRLRRKKGLSTVTPVIADSDPLDLLAAHLEKHLEIPKILRLCGLEG</sequence>
<dbReference type="Proteomes" id="UP000811899">
    <property type="component" value="Unassembled WGS sequence"/>
</dbReference>
<dbReference type="InterPro" id="IPR014777">
    <property type="entry name" value="4pyrrole_Mease_sub1"/>
</dbReference>
<keyword evidence="5" id="KW-0949">S-adenosyl-L-methionine</keyword>
<comment type="similarity">
    <text evidence="7">Belongs to the CobB/CobQ family. CobQ subfamily.</text>
</comment>
<dbReference type="HAMAP" id="MF_00028">
    <property type="entry name" value="CobQ"/>
    <property type="match status" value="1"/>
</dbReference>
<feature type="domain" description="Tetrapyrrole methylase" evidence="8">
    <location>
        <begin position="3"/>
        <end position="210"/>
    </location>
</feature>
<keyword evidence="3" id="KW-0489">Methyltransferase</keyword>
<dbReference type="Pfam" id="PF00590">
    <property type="entry name" value="TP_methylase"/>
    <property type="match status" value="1"/>
</dbReference>
<dbReference type="CDD" id="cd11646">
    <property type="entry name" value="Precorrin_3B_C17_MT"/>
    <property type="match status" value="1"/>
</dbReference>
<feature type="domain" description="CobQ/CobB/MinD/ParA nucleotide binding" evidence="9">
    <location>
        <begin position="275"/>
        <end position="505"/>
    </location>
</feature>
<feature type="domain" description="CobB/CobQ-like glutamine amidotransferase" evidence="10">
    <location>
        <begin position="528"/>
        <end position="721"/>
    </location>
</feature>
<dbReference type="SUPFAM" id="SSF53790">
    <property type="entry name" value="Tetrapyrrole methylase"/>
    <property type="match status" value="1"/>
</dbReference>
<keyword evidence="12" id="KW-1185">Reference proteome</keyword>
<dbReference type="CDD" id="cd01750">
    <property type="entry name" value="GATase1_CobQ"/>
    <property type="match status" value="1"/>
</dbReference>
<evidence type="ECO:0000256" key="6">
    <source>
        <dbReference type="ARBA" id="ARBA00022962"/>
    </source>
</evidence>
<dbReference type="GO" id="GO:0008168">
    <property type="term" value="F:methyltransferase activity"/>
    <property type="evidence" value="ECO:0007669"/>
    <property type="project" value="UniProtKB-KW"/>
</dbReference>
<organism evidence="11 12">
    <name type="scientific">Geoanaerobacter pelophilus</name>
    <dbReference type="NCBI Taxonomy" id="60036"/>
    <lineage>
        <taxon>Bacteria</taxon>
        <taxon>Pseudomonadati</taxon>
        <taxon>Thermodesulfobacteriota</taxon>
        <taxon>Desulfuromonadia</taxon>
        <taxon>Geobacterales</taxon>
        <taxon>Geobacteraceae</taxon>
        <taxon>Geoanaerobacter</taxon>
    </lineage>
</organism>
<dbReference type="AlphaFoldDB" id="A0AAW4L799"/>
<dbReference type="PROSITE" id="PS51274">
    <property type="entry name" value="GATASE_COBBQ"/>
    <property type="match status" value="1"/>
</dbReference>
<dbReference type="CDD" id="cd05389">
    <property type="entry name" value="CobQ_N"/>
    <property type="match status" value="1"/>
</dbReference>
<feature type="active site" evidence="7">
    <location>
        <position position="715"/>
    </location>
</feature>
<dbReference type="NCBIfam" id="NF001989">
    <property type="entry name" value="PRK00784.1"/>
    <property type="match status" value="1"/>
</dbReference>
<dbReference type="PANTHER" id="PTHR21343">
    <property type="entry name" value="DETHIOBIOTIN SYNTHETASE"/>
    <property type="match status" value="1"/>
</dbReference>
<dbReference type="InterPro" id="IPR033949">
    <property type="entry name" value="CobQ_GATase1"/>
</dbReference>
<evidence type="ECO:0000256" key="2">
    <source>
        <dbReference type="ARBA" id="ARBA00022573"/>
    </source>
</evidence>
<evidence type="ECO:0000256" key="4">
    <source>
        <dbReference type="ARBA" id="ARBA00022679"/>
    </source>
</evidence>
<dbReference type="InterPro" id="IPR029062">
    <property type="entry name" value="Class_I_gatase-like"/>
</dbReference>
<evidence type="ECO:0000256" key="1">
    <source>
        <dbReference type="ARBA" id="ARBA00004953"/>
    </source>
</evidence>
<gene>
    <name evidence="7" type="primary">cobQ</name>
    <name evidence="11" type="ORF">KI809_06220</name>
</gene>
<dbReference type="Pfam" id="PF07685">
    <property type="entry name" value="GATase_3"/>
    <property type="match status" value="1"/>
</dbReference>
<evidence type="ECO:0000256" key="5">
    <source>
        <dbReference type="ARBA" id="ARBA00022691"/>
    </source>
</evidence>
<dbReference type="Gene3D" id="3.40.1010.10">
    <property type="entry name" value="Cobalt-precorrin-4 Transmethylase, Domain 1"/>
    <property type="match status" value="1"/>
</dbReference>
<dbReference type="NCBIfam" id="TIGR00313">
    <property type="entry name" value="cobQ"/>
    <property type="match status" value="1"/>
</dbReference>
<reference evidence="11 12" key="1">
    <citation type="submission" date="2021-05" db="EMBL/GenBank/DDBJ databases">
        <title>The draft genome of Geobacter pelophilus DSM 12255.</title>
        <authorList>
            <person name="Xu Z."/>
            <person name="Masuda Y."/>
            <person name="Itoh H."/>
            <person name="Senoo K."/>
        </authorList>
    </citation>
    <scope>NUCLEOTIDE SEQUENCE [LARGE SCALE GENOMIC DNA]</scope>
    <source>
        <strain evidence="11 12">DSM 12255</strain>
    </source>
</reference>
<proteinExistence type="inferred from homology"/>
<keyword evidence="4" id="KW-0808">Transferase</keyword>
<feature type="active site" description="Nucleophile" evidence="7">
    <location>
        <position position="603"/>
    </location>
</feature>
<evidence type="ECO:0000313" key="11">
    <source>
        <dbReference type="EMBL" id="MBT0663894.1"/>
    </source>
</evidence>
<dbReference type="InterPro" id="IPR014776">
    <property type="entry name" value="4pyrrole_Mease_sub2"/>
</dbReference>
<evidence type="ECO:0000256" key="3">
    <source>
        <dbReference type="ARBA" id="ARBA00022603"/>
    </source>
</evidence>
<dbReference type="InterPro" id="IPR002586">
    <property type="entry name" value="CobQ/CobB/MinD/ParA_Nub-bd_dom"/>
</dbReference>
<comment type="caution">
    <text evidence="11">The sequence shown here is derived from an EMBL/GenBank/DDBJ whole genome shotgun (WGS) entry which is preliminary data.</text>
</comment>
<dbReference type="NCBIfam" id="TIGR01466">
    <property type="entry name" value="cobJ_cbiH"/>
    <property type="match status" value="1"/>
</dbReference>
<evidence type="ECO:0000256" key="7">
    <source>
        <dbReference type="HAMAP-Rule" id="MF_00028"/>
    </source>
</evidence>
<evidence type="ECO:0000259" key="10">
    <source>
        <dbReference type="Pfam" id="PF07685"/>
    </source>
</evidence>
<accession>A0AAW4L799</accession>
<dbReference type="GO" id="GO:0015420">
    <property type="term" value="F:ABC-type vitamin B12 transporter activity"/>
    <property type="evidence" value="ECO:0007669"/>
    <property type="project" value="UniProtKB-UniRule"/>
</dbReference>
<dbReference type="GO" id="GO:0009236">
    <property type="term" value="P:cobalamin biosynthetic process"/>
    <property type="evidence" value="ECO:0007669"/>
    <property type="project" value="UniProtKB-UniRule"/>
</dbReference>
<dbReference type="RefSeq" id="WP_214170671.1">
    <property type="nucleotide sequence ID" value="NZ_JAHCVJ010000002.1"/>
</dbReference>
<dbReference type="PANTHER" id="PTHR21343:SF1">
    <property type="entry name" value="COBYRIC ACID SYNTHASE"/>
    <property type="match status" value="1"/>
</dbReference>
<evidence type="ECO:0000259" key="8">
    <source>
        <dbReference type="Pfam" id="PF00590"/>
    </source>
</evidence>
<dbReference type="Gene3D" id="3.40.50.880">
    <property type="match status" value="1"/>
</dbReference>
<dbReference type="Gene3D" id="3.30.950.10">
    <property type="entry name" value="Methyltransferase, Cobalt-precorrin-4 Transmethylase, Domain 2"/>
    <property type="match status" value="1"/>
</dbReference>
<protein>
    <recommendedName>
        <fullName evidence="7">Cobyric acid synthase</fullName>
    </recommendedName>
</protein>
<dbReference type="Gene3D" id="3.40.50.300">
    <property type="entry name" value="P-loop containing nucleotide triphosphate hydrolases"/>
    <property type="match status" value="1"/>
</dbReference>
<keyword evidence="6 7" id="KW-0315">Glutamine amidotransferase</keyword>
<evidence type="ECO:0000313" key="12">
    <source>
        <dbReference type="Proteomes" id="UP000811899"/>
    </source>
</evidence>
<keyword evidence="2 7" id="KW-0169">Cobalamin biosynthesis</keyword>
<dbReference type="GO" id="GO:0032259">
    <property type="term" value="P:methylation"/>
    <property type="evidence" value="ECO:0007669"/>
    <property type="project" value="UniProtKB-KW"/>
</dbReference>
<dbReference type="InterPro" id="IPR004459">
    <property type="entry name" value="CobQ_synth"/>
</dbReference>
<dbReference type="InterPro" id="IPR011698">
    <property type="entry name" value="GATase_3"/>
</dbReference>
<dbReference type="InterPro" id="IPR027417">
    <property type="entry name" value="P-loop_NTPase"/>
</dbReference>
<dbReference type="SUPFAM" id="SSF52317">
    <property type="entry name" value="Class I glutamine amidotransferase-like"/>
    <property type="match status" value="1"/>
</dbReference>
<comment type="pathway">
    <text evidence="1 7">Cofactor biosynthesis; adenosylcobalamin biosynthesis.</text>
</comment>
<dbReference type="InterPro" id="IPR000878">
    <property type="entry name" value="4pyrrol_Mease"/>
</dbReference>
<dbReference type="InterPro" id="IPR047045">
    <property type="entry name" value="CobQ_N"/>
</dbReference>
<dbReference type="SUPFAM" id="SSF52540">
    <property type="entry name" value="P-loop containing nucleoside triphosphate hydrolases"/>
    <property type="match status" value="1"/>
</dbReference>